<dbReference type="InterPro" id="IPR032675">
    <property type="entry name" value="LRR_dom_sf"/>
</dbReference>
<sequence>MLIKIYLFFLIINKFNLLILQQINTAICPLKCICNDGGAFPTQFSSSLQNLSIINSEFENMGIFPKMEKLLVLNLRGNQLKHVGIERKNTREESKEIIQFIFPSLIYLDLSENEITSINEHILRDSPSIEYLDLSNNQLSVAQSSSFFVAQRLKFLNLSHNRLQRFDYDSFSPLFQDLDISNCKHLRLIEQRAFAMTPNLQFLKLANNSQLQYISPYAFENNGINRLVLSNNNLTTIDTKILQQPTRLFISGNPFVCNCVGEMLTNVAQKIVDLNKATCKNIKTAQNLTTILPLKNFIKTSESNKECSNKQLILPFGNYLNATVGEYFSLYCAPMIKNVNSLLYWRLPNGTEVHLDNQVYVKTINDENDKNEILTTTNPLEKNYGVTFHRQRQRNSRPDTSTHPEKNFQGLQHQRERVQVTGEQLRFEVLMLEDAGEYICRVDDIEAKLYLSIYSPPILIKPVEIGSHYIALVWNDSLKIRALERVQLSLQIQDTITGQTGRITQLSLYNPWHSYNVVRLRPLTVRKNINSLNIYRSNSKHLNMFLLALTKLELKH</sequence>
<dbReference type="SMART" id="SM00369">
    <property type="entry name" value="LRR_TYP"/>
    <property type="match status" value="6"/>
</dbReference>
<reference evidence="5" key="1">
    <citation type="journal article" date="2020" name="Ecol. Evol.">
        <title>Genome structure and content of the rice root-knot nematode (Meloidogyne graminicola).</title>
        <authorList>
            <person name="Phan N.T."/>
            <person name="Danchin E.G.J."/>
            <person name="Klopp C."/>
            <person name="Perfus-Barbeoch L."/>
            <person name="Kozlowski D.K."/>
            <person name="Koutsovoulos G.D."/>
            <person name="Lopez-Roques C."/>
            <person name="Bouchez O."/>
            <person name="Zahm M."/>
            <person name="Besnard G."/>
            <person name="Bellafiore S."/>
        </authorList>
    </citation>
    <scope>NUCLEOTIDE SEQUENCE</scope>
    <source>
        <strain evidence="5">VN-18</strain>
    </source>
</reference>
<dbReference type="InterPro" id="IPR001611">
    <property type="entry name" value="Leu-rich_rpt"/>
</dbReference>
<evidence type="ECO:0000256" key="4">
    <source>
        <dbReference type="SAM" id="SignalP"/>
    </source>
</evidence>
<dbReference type="InterPro" id="IPR003591">
    <property type="entry name" value="Leu-rich_rpt_typical-subtyp"/>
</dbReference>
<proteinExistence type="predicted"/>
<feature type="compositionally biased region" description="Basic and acidic residues" evidence="3">
    <location>
        <begin position="396"/>
        <end position="406"/>
    </location>
</feature>
<dbReference type="AlphaFoldDB" id="A0A8S9ZG08"/>
<evidence type="ECO:0000256" key="2">
    <source>
        <dbReference type="ARBA" id="ARBA00022737"/>
    </source>
</evidence>
<accession>A0A8S9ZG08</accession>
<gene>
    <name evidence="5" type="ORF">Mgra_00008384</name>
</gene>
<dbReference type="Pfam" id="PF13855">
    <property type="entry name" value="LRR_8"/>
    <property type="match status" value="1"/>
</dbReference>
<evidence type="ECO:0000313" key="6">
    <source>
        <dbReference type="Proteomes" id="UP000605970"/>
    </source>
</evidence>
<dbReference type="Gene3D" id="3.80.10.10">
    <property type="entry name" value="Ribonuclease Inhibitor"/>
    <property type="match status" value="2"/>
</dbReference>
<evidence type="ECO:0000313" key="5">
    <source>
        <dbReference type="EMBL" id="KAF7632199.1"/>
    </source>
</evidence>
<dbReference type="OrthoDB" id="676979at2759"/>
<feature type="chain" id="PRO_5035889372" evidence="4">
    <location>
        <begin position="26"/>
        <end position="556"/>
    </location>
</feature>
<dbReference type="Proteomes" id="UP000605970">
    <property type="component" value="Unassembled WGS sequence"/>
</dbReference>
<keyword evidence="2" id="KW-0677">Repeat</keyword>
<dbReference type="PROSITE" id="PS51450">
    <property type="entry name" value="LRR"/>
    <property type="match status" value="2"/>
</dbReference>
<dbReference type="Pfam" id="PF00560">
    <property type="entry name" value="LRR_1"/>
    <property type="match status" value="1"/>
</dbReference>
<feature type="signal peptide" evidence="4">
    <location>
        <begin position="1"/>
        <end position="25"/>
    </location>
</feature>
<evidence type="ECO:0000256" key="1">
    <source>
        <dbReference type="ARBA" id="ARBA00022614"/>
    </source>
</evidence>
<keyword evidence="1" id="KW-0433">Leucine-rich repeat</keyword>
<protein>
    <submittedName>
        <fullName evidence="5">Ig-like domain-containing protein</fullName>
    </submittedName>
</protein>
<evidence type="ECO:0000256" key="3">
    <source>
        <dbReference type="SAM" id="MobiDB-lite"/>
    </source>
</evidence>
<feature type="region of interest" description="Disordered" evidence="3">
    <location>
        <begin position="389"/>
        <end position="414"/>
    </location>
</feature>
<dbReference type="SUPFAM" id="SSF52058">
    <property type="entry name" value="L domain-like"/>
    <property type="match status" value="1"/>
</dbReference>
<keyword evidence="6" id="KW-1185">Reference proteome</keyword>
<dbReference type="PANTHER" id="PTHR24366:SF96">
    <property type="entry name" value="LEUCINE RICH REPEAT CONTAINING 53"/>
    <property type="match status" value="1"/>
</dbReference>
<name>A0A8S9ZG08_9BILA</name>
<comment type="caution">
    <text evidence="5">The sequence shown here is derived from an EMBL/GenBank/DDBJ whole genome shotgun (WGS) entry which is preliminary data.</text>
</comment>
<dbReference type="PANTHER" id="PTHR24366">
    <property type="entry name" value="IG(IMMUNOGLOBULIN) AND LRR(LEUCINE RICH REPEAT) DOMAINS"/>
    <property type="match status" value="1"/>
</dbReference>
<dbReference type="EMBL" id="JABEBT010000109">
    <property type="protein sequence ID" value="KAF7632199.1"/>
    <property type="molecule type" value="Genomic_DNA"/>
</dbReference>
<organism evidence="5 6">
    <name type="scientific">Meloidogyne graminicola</name>
    <dbReference type="NCBI Taxonomy" id="189291"/>
    <lineage>
        <taxon>Eukaryota</taxon>
        <taxon>Metazoa</taxon>
        <taxon>Ecdysozoa</taxon>
        <taxon>Nematoda</taxon>
        <taxon>Chromadorea</taxon>
        <taxon>Rhabditida</taxon>
        <taxon>Tylenchina</taxon>
        <taxon>Tylenchomorpha</taxon>
        <taxon>Tylenchoidea</taxon>
        <taxon>Meloidogynidae</taxon>
        <taxon>Meloidogyninae</taxon>
        <taxon>Meloidogyne</taxon>
    </lineage>
</organism>
<keyword evidence="4" id="KW-0732">Signal</keyword>